<dbReference type="Proteomes" id="UP000220102">
    <property type="component" value="Unassembled WGS sequence"/>
</dbReference>
<protein>
    <recommendedName>
        <fullName evidence="2">Peptidase S1 domain-containing protein</fullName>
    </recommendedName>
</protein>
<dbReference type="Pfam" id="PF00089">
    <property type="entry name" value="Trypsin"/>
    <property type="match status" value="1"/>
</dbReference>
<evidence type="ECO:0000259" key="2">
    <source>
        <dbReference type="PROSITE" id="PS50240"/>
    </source>
</evidence>
<dbReference type="Gene3D" id="2.40.10.10">
    <property type="entry name" value="Trypsin-like serine proteases"/>
    <property type="match status" value="2"/>
</dbReference>
<dbReference type="InterPro" id="IPR043504">
    <property type="entry name" value="Peptidase_S1_PA_chymotrypsin"/>
</dbReference>
<comment type="caution">
    <text evidence="3">The sequence shown here is derived from an EMBL/GenBank/DDBJ whole genome shotgun (WGS) entry which is preliminary data.</text>
</comment>
<feature type="region of interest" description="Disordered" evidence="1">
    <location>
        <begin position="260"/>
        <end position="282"/>
    </location>
</feature>
<feature type="domain" description="Peptidase S1" evidence="2">
    <location>
        <begin position="175"/>
        <end position="450"/>
    </location>
</feature>
<evidence type="ECO:0000313" key="3">
    <source>
        <dbReference type="EMBL" id="PEN14829.1"/>
    </source>
</evidence>
<sequence length="650" mass="70020">MTLHPLIVLGLVMLISYPASLKAQSAVPSETVLPYLNADELRPSERAHGLGLEPRQIGITRRVNRSPALDEWTSTGNLPLRTWRHRVVAPGAVGLSLFFDRFQLPPGATLTIGEPEKTDLYGPYTAEDATEASHATPIVWNDTLVVEVRVPADASETVTLRIRDVVHAFDRLRSVTGAKSGACNIDVACSEADPYRDQVRSVATYTYIENSGQFVCTGALVNNSAYDARPFFLTAEHCISTPNTAVTAVFYWNYENSTCRTPGSTESGNESDDSRQEETSSGAIMRARAGNVHSLGTIFDGPDLVLLELDDPADLSTFGVYYSGWDASGDPPQQAVSIHHPRGDAKRISFDLDPLQRTAYFGSTEDASGTHWKVGAWDLGTTEVGSSGSPLFGENKRIVGVLSGGDAACAAEGGADDNNEPDWYGALAAGFDETSFGHMTFREWLDPLGTGTLTLDGEYLDQIPVELISLTATGGTNAVTVEWETASETQITGFRIVLTGDAPSHRHTSEIITARGAPNARASYRHTISNLAPGPYHVRLAEITVDGAEKTIGTTQATVGMTERVALTLPSPHPIRSHGRVYLTVRSAQSVQVDLFDVLGRRVARLHDGPIARLRPLSIELDASELGAGTYLLRAHGERGSATQRVVILP</sequence>
<proteinExistence type="predicted"/>
<dbReference type="PROSITE" id="PS50240">
    <property type="entry name" value="TRYPSIN_DOM"/>
    <property type="match status" value="1"/>
</dbReference>
<evidence type="ECO:0000313" key="4">
    <source>
        <dbReference type="Proteomes" id="UP000220102"/>
    </source>
</evidence>
<dbReference type="OrthoDB" id="9342482at2"/>
<accession>A0A2A8D1I9</accession>
<name>A0A2A8D1I9_9BACT</name>
<dbReference type="GO" id="GO:0006508">
    <property type="term" value="P:proteolysis"/>
    <property type="evidence" value="ECO:0007669"/>
    <property type="project" value="InterPro"/>
</dbReference>
<keyword evidence="4" id="KW-1185">Reference proteome</keyword>
<dbReference type="InterPro" id="IPR001254">
    <property type="entry name" value="Trypsin_dom"/>
</dbReference>
<organism evidence="3 4">
    <name type="scientific">Longibacter salinarum</name>
    <dbReference type="NCBI Taxonomy" id="1850348"/>
    <lineage>
        <taxon>Bacteria</taxon>
        <taxon>Pseudomonadati</taxon>
        <taxon>Rhodothermota</taxon>
        <taxon>Rhodothermia</taxon>
        <taxon>Rhodothermales</taxon>
        <taxon>Salisaetaceae</taxon>
        <taxon>Longibacter</taxon>
    </lineage>
</organism>
<reference evidence="3 4" key="1">
    <citation type="submission" date="2017-10" db="EMBL/GenBank/DDBJ databases">
        <title>Draft genome of Longibacter Salinarum.</title>
        <authorList>
            <person name="Goh K.M."/>
            <person name="Shamsir M.S."/>
            <person name="Lim S.W."/>
        </authorList>
    </citation>
    <scope>NUCLEOTIDE SEQUENCE [LARGE SCALE GENOMIC DNA]</scope>
    <source>
        <strain evidence="3 4">KCTC 52045</strain>
    </source>
</reference>
<dbReference type="SUPFAM" id="SSF50494">
    <property type="entry name" value="Trypsin-like serine proteases"/>
    <property type="match status" value="1"/>
</dbReference>
<evidence type="ECO:0000256" key="1">
    <source>
        <dbReference type="SAM" id="MobiDB-lite"/>
    </source>
</evidence>
<dbReference type="AlphaFoldDB" id="A0A2A8D1I9"/>
<dbReference type="PANTHER" id="PTHR36234:SF5">
    <property type="entry name" value="LYSYL ENDOPEPTIDASE"/>
    <property type="match status" value="1"/>
</dbReference>
<dbReference type="InterPro" id="IPR009003">
    <property type="entry name" value="Peptidase_S1_PA"/>
</dbReference>
<dbReference type="EMBL" id="PDEQ01000001">
    <property type="protein sequence ID" value="PEN14829.1"/>
    <property type="molecule type" value="Genomic_DNA"/>
</dbReference>
<gene>
    <name evidence="3" type="ORF">CRI94_00595</name>
</gene>
<dbReference type="GO" id="GO:0004252">
    <property type="term" value="F:serine-type endopeptidase activity"/>
    <property type="evidence" value="ECO:0007669"/>
    <property type="project" value="InterPro"/>
</dbReference>
<dbReference type="RefSeq" id="WP_098073726.1">
    <property type="nucleotide sequence ID" value="NZ_PDEQ01000001.1"/>
</dbReference>
<dbReference type="PANTHER" id="PTHR36234">
    <property type="entry name" value="LYSYL ENDOPEPTIDASE"/>
    <property type="match status" value="1"/>
</dbReference>